<dbReference type="PROSITE" id="PS51186">
    <property type="entry name" value="GNAT"/>
    <property type="match status" value="1"/>
</dbReference>
<feature type="compositionally biased region" description="Low complexity" evidence="1">
    <location>
        <begin position="123"/>
        <end position="141"/>
    </location>
</feature>
<dbReference type="Pfam" id="PF00583">
    <property type="entry name" value="Acetyltransf_1"/>
    <property type="match status" value="1"/>
</dbReference>
<dbReference type="Gene3D" id="3.30.70.260">
    <property type="match status" value="1"/>
</dbReference>
<dbReference type="Gene3D" id="3.40.630.30">
    <property type="match status" value="1"/>
</dbReference>
<keyword evidence="5" id="KW-1185">Reference proteome</keyword>
<feature type="domain" description="N-acetyltransferase" evidence="2">
    <location>
        <begin position="204"/>
        <end position="357"/>
    </location>
</feature>
<feature type="region of interest" description="Disordered" evidence="1">
    <location>
        <begin position="123"/>
        <end position="143"/>
    </location>
</feature>
<dbReference type="GO" id="GO:0016747">
    <property type="term" value="F:acyltransferase activity, transferring groups other than amino-acyl groups"/>
    <property type="evidence" value="ECO:0007669"/>
    <property type="project" value="InterPro"/>
</dbReference>
<feature type="domain" description="ACT" evidence="3">
    <location>
        <begin position="5"/>
        <end position="79"/>
    </location>
</feature>
<dbReference type="EMBL" id="JACHJW010000001">
    <property type="protein sequence ID" value="MBB4957204.1"/>
    <property type="molecule type" value="Genomic_DNA"/>
</dbReference>
<reference evidence="4 5" key="1">
    <citation type="submission" date="2020-08" db="EMBL/GenBank/DDBJ databases">
        <title>Sequencing the genomes of 1000 actinobacteria strains.</title>
        <authorList>
            <person name="Klenk H.-P."/>
        </authorList>
    </citation>
    <scope>NUCLEOTIDE SEQUENCE [LARGE SCALE GENOMIC DNA]</scope>
    <source>
        <strain evidence="4 5">DSM 45886</strain>
    </source>
</reference>
<dbReference type="InterPro" id="IPR016181">
    <property type="entry name" value="Acyl_CoA_acyltransferase"/>
</dbReference>
<dbReference type="InterPro" id="IPR045865">
    <property type="entry name" value="ACT-like_dom_sf"/>
</dbReference>
<gene>
    <name evidence="4" type="ORF">FHR38_000937</name>
</gene>
<name>A0A7W7SM07_9ACTN</name>
<dbReference type="CDD" id="cd02116">
    <property type="entry name" value="ACT"/>
    <property type="match status" value="1"/>
</dbReference>
<keyword evidence="4" id="KW-0808">Transferase</keyword>
<accession>A0A7W7SM07</accession>
<evidence type="ECO:0000313" key="5">
    <source>
        <dbReference type="Proteomes" id="UP000578819"/>
    </source>
</evidence>
<dbReference type="AlphaFoldDB" id="A0A7W7SM07"/>
<evidence type="ECO:0000259" key="3">
    <source>
        <dbReference type="PROSITE" id="PS51671"/>
    </source>
</evidence>
<evidence type="ECO:0000259" key="2">
    <source>
        <dbReference type="PROSITE" id="PS51186"/>
    </source>
</evidence>
<protein>
    <submittedName>
        <fullName evidence="4">GNAT superfamily N-acetyltransferase</fullName>
    </submittedName>
</protein>
<dbReference type="InterPro" id="IPR000182">
    <property type="entry name" value="GNAT_dom"/>
</dbReference>
<dbReference type="Proteomes" id="UP000578819">
    <property type="component" value="Unassembled WGS sequence"/>
</dbReference>
<proteinExistence type="predicted"/>
<dbReference type="SUPFAM" id="SSF55021">
    <property type="entry name" value="ACT-like"/>
    <property type="match status" value="1"/>
</dbReference>
<evidence type="ECO:0000256" key="1">
    <source>
        <dbReference type="SAM" id="MobiDB-lite"/>
    </source>
</evidence>
<sequence>MTLWRIRATVDDRPGYLSVLTASLALRGVNILTVQVHTTESGAVDDFLVDAPDTLTERDLMAAVERGRGRDCWVARSEARGLVDQPTRVLGLANRLVRDPDILGELLRSLLAARVVTWRPEVVPGGEGSGSASPAPGVGRSSHVDGQAMWLADPAGGCFEVRRTGPSFTPAEFARAQALVELAATVVRGAADRVTLVLPDGAELTVRPATVDDLPAVRDMHERCSPASRYRRYLTGGARPTDAQLRRLLEPASGLSLVAVVPATAGESERVVALANLVAEGAMAELALLVTDAWQRRGLGGALLRRLTAHADRAGYAALVAHTQADNVAMLRTLHRLAGPRQIERDGPLLTMTVALSDGGGIVPRDLRSRTQAPAAVEA</sequence>
<dbReference type="InterPro" id="IPR002912">
    <property type="entry name" value="ACT_dom"/>
</dbReference>
<organism evidence="4 5">
    <name type="scientific">Micromonospora polyrhachis</name>
    <dbReference type="NCBI Taxonomy" id="1282883"/>
    <lineage>
        <taxon>Bacteria</taxon>
        <taxon>Bacillati</taxon>
        <taxon>Actinomycetota</taxon>
        <taxon>Actinomycetes</taxon>
        <taxon>Micromonosporales</taxon>
        <taxon>Micromonosporaceae</taxon>
        <taxon>Micromonospora</taxon>
    </lineage>
</organism>
<evidence type="ECO:0000313" key="4">
    <source>
        <dbReference type="EMBL" id="MBB4957204.1"/>
    </source>
</evidence>
<dbReference type="CDD" id="cd04301">
    <property type="entry name" value="NAT_SF"/>
    <property type="match status" value="1"/>
</dbReference>
<dbReference type="PROSITE" id="PS51671">
    <property type="entry name" value="ACT"/>
    <property type="match status" value="1"/>
</dbReference>
<dbReference type="RefSeq" id="WP_184533047.1">
    <property type="nucleotide sequence ID" value="NZ_JACHJW010000001.1"/>
</dbReference>
<dbReference type="SUPFAM" id="SSF55729">
    <property type="entry name" value="Acyl-CoA N-acyltransferases (Nat)"/>
    <property type="match status" value="1"/>
</dbReference>
<comment type="caution">
    <text evidence="4">The sequence shown here is derived from an EMBL/GenBank/DDBJ whole genome shotgun (WGS) entry which is preliminary data.</text>
</comment>